<name>A0ABY3CB94_9GAMM</name>
<organism evidence="2 3">
    <name type="scientific">Candidatus Methylobacter oryzae</name>
    <dbReference type="NCBI Taxonomy" id="2497749"/>
    <lineage>
        <taxon>Bacteria</taxon>
        <taxon>Pseudomonadati</taxon>
        <taxon>Pseudomonadota</taxon>
        <taxon>Gammaproteobacteria</taxon>
        <taxon>Methylococcales</taxon>
        <taxon>Methylococcaceae</taxon>
        <taxon>Methylobacter</taxon>
    </lineage>
</organism>
<dbReference type="Pfam" id="PF05016">
    <property type="entry name" value="ParE_toxin"/>
    <property type="match status" value="1"/>
</dbReference>
<accession>A0ABY3CB94</accession>
<dbReference type="Gene3D" id="3.30.2310.20">
    <property type="entry name" value="RelE-like"/>
    <property type="match status" value="1"/>
</dbReference>
<keyword evidence="1" id="KW-1277">Toxin-antitoxin system</keyword>
<dbReference type="InterPro" id="IPR035093">
    <property type="entry name" value="RelE/ParE_toxin_dom_sf"/>
</dbReference>
<dbReference type="EMBL" id="RYFG02000086">
    <property type="protein sequence ID" value="TRW95896.1"/>
    <property type="molecule type" value="Genomic_DNA"/>
</dbReference>
<gene>
    <name evidence="2" type="ORF">EKO24_009405</name>
</gene>
<dbReference type="InterPro" id="IPR007712">
    <property type="entry name" value="RelE/ParE_toxin"/>
</dbReference>
<evidence type="ECO:0000313" key="3">
    <source>
        <dbReference type="Proteomes" id="UP000733744"/>
    </source>
</evidence>
<sequence>MLTTTVKCAQYLPTKFLADWNRIESRFSRSGAMDYYNRQKQGLGHEFLAEIKAAVGRITDFPEAWQPLTKRARRCLTRRFPYDVIYQIRNGEILIIAVSHLHQRQMYWKDRL</sequence>
<evidence type="ECO:0000256" key="1">
    <source>
        <dbReference type="ARBA" id="ARBA00022649"/>
    </source>
</evidence>
<proteinExistence type="predicted"/>
<protein>
    <submittedName>
        <fullName evidence="2">Type II toxin-antitoxin system RelE/ParE family toxin</fullName>
    </submittedName>
</protein>
<dbReference type="Proteomes" id="UP000733744">
    <property type="component" value="Unassembled WGS sequence"/>
</dbReference>
<evidence type="ECO:0000313" key="2">
    <source>
        <dbReference type="EMBL" id="TRW95896.1"/>
    </source>
</evidence>
<keyword evidence="3" id="KW-1185">Reference proteome</keyword>
<reference evidence="2 3" key="1">
    <citation type="journal article" date="2019" name="Antonie Van Leeuwenhoek">
        <title>Description of 'Ca. Methylobacter oryzae' KRF1, a novel species from the environmentally important Methylobacter clade 2.</title>
        <authorList>
            <person name="Khatri K."/>
            <person name="Mohite J.A."/>
            <person name="Pandit P.S."/>
            <person name="Bahulikar R."/>
            <person name="Rahalkar M.C."/>
        </authorList>
    </citation>
    <scope>NUCLEOTIDE SEQUENCE [LARGE SCALE GENOMIC DNA]</scope>
    <source>
        <strain evidence="2 3">KRF1</strain>
    </source>
</reference>
<comment type="caution">
    <text evidence="2">The sequence shown here is derived from an EMBL/GenBank/DDBJ whole genome shotgun (WGS) entry which is preliminary data.</text>
</comment>